<proteinExistence type="predicted"/>
<evidence type="ECO:0000313" key="2">
    <source>
        <dbReference type="EMBL" id="KAJ8777853.1"/>
    </source>
</evidence>
<comment type="caution">
    <text evidence="2">The sequence shown here is derived from an EMBL/GenBank/DDBJ whole genome shotgun (WGS) entry which is preliminary data.</text>
</comment>
<feature type="compositionally biased region" description="Basic and acidic residues" evidence="1">
    <location>
        <begin position="37"/>
        <end position="64"/>
    </location>
</feature>
<accession>A0AB34GEU0</accession>
<dbReference type="Proteomes" id="UP001159641">
    <property type="component" value="Unassembled WGS sequence"/>
</dbReference>
<evidence type="ECO:0000313" key="3">
    <source>
        <dbReference type="Proteomes" id="UP001159641"/>
    </source>
</evidence>
<sequence>MRPRGPAHRRPPQRPRPAVVFASFRLRLGSGTTPRLPGEKGAQRDDRGAGCEEKRGRGDLEAEVRGGTGGVSEARIPGSGRGMGPLAWRTEGLRFGGQERRDRR</sequence>
<keyword evidence="3" id="KW-1185">Reference proteome</keyword>
<reference evidence="2 3" key="1">
    <citation type="submission" date="2022-11" db="EMBL/GenBank/DDBJ databases">
        <title>Whole genome sequence of Eschrichtius robustus ER-17-0199.</title>
        <authorList>
            <person name="Bruniche-Olsen A."/>
            <person name="Black A.N."/>
            <person name="Fields C.J."/>
            <person name="Walden K."/>
            <person name="Dewoody J.A."/>
        </authorList>
    </citation>
    <scope>NUCLEOTIDE SEQUENCE [LARGE SCALE GENOMIC DNA]</scope>
    <source>
        <strain evidence="2">ER-17-0199</strain>
        <tissue evidence="2">Blubber</tissue>
    </source>
</reference>
<name>A0AB34GEU0_ESCRO</name>
<evidence type="ECO:0000256" key="1">
    <source>
        <dbReference type="SAM" id="MobiDB-lite"/>
    </source>
</evidence>
<dbReference type="AlphaFoldDB" id="A0AB34GEU0"/>
<dbReference type="EMBL" id="JAIQCJ010002285">
    <property type="protein sequence ID" value="KAJ8777853.1"/>
    <property type="molecule type" value="Genomic_DNA"/>
</dbReference>
<gene>
    <name evidence="2" type="ORF">J1605_014110</name>
</gene>
<protein>
    <submittedName>
        <fullName evidence="2">Uncharacterized protein</fullName>
    </submittedName>
</protein>
<organism evidence="2 3">
    <name type="scientific">Eschrichtius robustus</name>
    <name type="common">California gray whale</name>
    <name type="synonym">Eschrichtius gibbosus</name>
    <dbReference type="NCBI Taxonomy" id="9764"/>
    <lineage>
        <taxon>Eukaryota</taxon>
        <taxon>Metazoa</taxon>
        <taxon>Chordata</taxon>
        <taxon>Craniata</taxon>
        <taxon>Vertebrata</taxon>
        <taxon>Euteleostomi</taxon>
        <taxon>Mammalia</taxon>
        <taxon>Eutheria</taxon>
        <taxon>Laurasiatheria</taxon>
        <taxon>Artiodactyla</taxon>
        <taxon>Whippomorpha</taxon>
        <taxon>Cetacea</taxon>
        <taxon>Mysticeti</taxon>
        <taxon>Eschrichtiidae</taxon>
        <taxon>Eschrichtius</taxon>
    </lineage>
</organism>
<feature type="region of interest" description="Disordered" evidence="1">
    <location>
        <begin position="28"/>
        <end position="104"/>
    </location>
</feature>